<name>I7IVF9_9LACO</name>
<dbReference type="InterPro" id="IPR035986">
    <property type="entry name" value="PKD_dom_sf"/>
</dbReference>
<keyword evidence="1" id="KW-0732">Signal</keyword>
<keyword evidence="4" id="KW-1185">Reference proteome</keyword>
<dbReference type="EMBL" id="CAKE01000002">
    <property type="protein sequence ID" value="CCI81373.1"/>
    <property type="molecule type" value="Genomic_DNA"/>
</dbReference>
<dbReference type="InterPro" id="IPR024968">
    <property type="entry name" value="SlpA_C_lactobacillus"/>
</dbReference>
<dbReference type="RefSeq" id="WP_008470098.1">
    <property type="nucleotide sequence ID" value="NZ_CAKE01000002.1"/>
</dbReference>
<feature type="chain" id="PRO_5009961765" description="S-layer protein C-terminal domain-containing protein" evidence="1">
    <location>
        <begin position="30"/>
        <end position="544"/>
    </location>
</feature>
<feature type="domain" description="S-layer protein C-terminal" evidence="2">
    <location>
        <begin position="503"/>
        <end position="538"/>
    </location>
</feature>
<comment type="caution">
    <text evidence="3">The sequence shown here is derived from an EMBL/GenBank/DDBJ whole genome shotgun (WGS) entry which is preliminary data.</text>
</comment>
<evidence type="ECO:0000256" key="1">
    <source>
        <dbReference type="SAM" id="SignalP"/>
    </source>
</evidence>
<reference evidence="3 4" key="1">
    <citation type="submission" date="2012-06" db="EMBL/GenBank/DDBJ databases">
        <title>Draft Genome Sequence of Lactobacillus hominis Strain CRBIP 24.179T, isolated from human intestine.</title>
        <authorList>
            <person name="Cousin S."/>
            <person name="Ma L."/>
            <person name="Bizet C."/>
            <person name="Loux V."/>
            <person name="Bouchier C."/>
            <person name="Clermont D."/>
            <person name="Creno S."/>
        </authorList>
    </citation>
    <scope>NUCLEOTIDE SEQUENCE [LARGE SCALE GENOMIC DNA]</scope>
    <source>
        <strain evidence="4">CRBIP 24.179T</strain>
    </source>
</reference>
<organism evidence="3 4">
    <name type="scientific">Lactobacillus hominis DSM 23910 = CRBIP 24.179</name>
    <dbReference type="NCBI Taxonomy" id="1423758"/>
    <lineage>
        <taxon>Bacteria</taxon>
        <taxon>Bacillati</taxon>
        <taxon>Bacillota</taxon>
        <taxon>Bacilli</taxon>
        <taxon>Lactobacillales</taxon>
        <taxon>Lactobacillaceae</taxon>
        <taxon>Lactobacillus</taxon>
    </lineage>
</organism>
<feature type="signal peptide" evidence="1">
    <location>
        <begin position="1"/>
        <end position="29"/>
    </location>
</feature>
<proteinExistence type="predicted"/>
<dbReference type="GeneID" id="82846648"/>
<dbReference type="SUPFAM" id="SSF49299">
    <property type="entry name" value="PKD domain"/>
    <property type="match status" value="1"/>
</dbReference>
<gene>
    <name evidence="3" type="ORF">BN55_07380</name>
</gene>
<evidence type="ECO:0000259" key="2">
    <source>
        <dbReference type="Pfam" id="PF03217"/>
    </source>
</evidence>
<dbReference type="Gene3D" id="2.60.40.10">
    <property type="entry name" value="Immunoglobulins"/>
    <property type="match status" value="1"/>
</dbReference>
<evidence type="ECO:0000313" key="3">
    <source>
        <dbReference type="EMBL" id="CCI81373.1"/>
    </source>
</evidence>
<evidence type="ECO:0000313" key="4">
    <source>
        <dbReference type="Proteomes" id="UP000009320"/>
    </source>
</evidence>
<feature type="domain" description="S-layer protein C-terminal" evidence="2">
    <location>
        <begin position="420"/>
        <end position="454"/>
    </location>
</feature>
<dbReference type="InterPro" id="IPR013783">
    <property type="entry name" value="Ig-like_fold"/>
</dbReference>
<protein>
    <recommendedName>
        <fullName evidence="2">S-layer protein C-terminal domain-containing protein</fullName>
    </recommendedName>
</protein>
<dbReference type="AlphaFoldDB" id="I7IVF9"/>
<accession>I7IVF9</accession>
<dbReference type="PATRIC" id="fig|1423758.3.peg.1194"/>
<dbReference type="Proteomes" id="UP000009320">
    <property type="component" value="Unassembled WGS sequence"/>
</dbReference>
<sequence length="544" mass="56847">MKKNVKYLSAAAAALLAVAPVAVSGVANAAINLDGKPADTSTKPATDPVINVASTMNSQAANTQVSTLTTASAVESALSVNGSNAKVVGVSKAAVVNVNAPTVGVTSLEAGQNYQLQASVALGGLEANKTYTIKQGSESVSATANQNGVIPNVYVTLNFSAYDAAVQGAPYFVDLTTANHVNLTEGAFAYKAQSFTAGETVADLEKTVAGAVQPMVNVDGTNKPLIINYGDVKAQLANQGVTLTSNNTIPASATSFYLTVTATNPANNKTATAKVQFNKDVNSKVYPAIYEDATLVKQGNTGAGVTVQPTTVGSKEAKALATDPIAALKLKAYTIDDKNSGQIDLKVLSNKIDPNTVGVYPVTLTATNPNGYTTTLSFNVVVNPALPGEGRKATVKYKAGYGVNVWNVLSSTNVSFSGKRVMDGETVTIFGEKTVNGVKYYQINAKNSNDYIQAQYVDGEQAVTPSKPSTDSSKEEAVSGVIVVKYNGRGKVALVNQDGHYGTGNYVSKNAAYKVFAKKTINGKTYYRLGTQNQWIPAQYAQFR</sequence>
<dbReference type="Pfam" id="PF03217">
    <property type="entry name" value="SlpA"/>
    <property type="match status" value="2"/>
</dbReference>